<dbReference type="GO" id="GO:0000155">
    <property type="term" value="F:phosphorelay sensor kinase activity"/>
    <property type="evidence" value="ECO:0007669"/>
    <property type="project" value="InterPro"/>
</dbReference>
<feature type="domain" description="Histidine kinase" evidence="16">
    <location>
        <begin position="589"/>
        <end position="804"/>
    </location>
</feature>
<evidence type="ECO:0000256" key="3">
    <source>
        <dbReference type="ARBA" id="ARBA00012438"/>
    </source>
</evidence>
<feature type="transmembrane region" description="Helical" evidence="15">
    <location>
        <begin position="13"/>
        <end position="32"/>
    </location>
</feature>
<keyword evidence="4" id="KW-1003">Cell membrane</keyword>
<organism evidence="19 20">
    <name type="scientific">Paramaledivibacter caminithermalis (strain DSM 15212 / CIP 107654 / DViRD3)</name>
    <name type="common">Clostridium caminithermale</name>
    <dbReference type="NCBI Taxonomy" id="1121301"/>
    <lineage>
        <taxon>Bacteria</taxon>
        <taxon>Bacillati</taxon>
        <taxon>Bacillota</taxon>
        <taxon>Clostridia</taxon>
        <taxon>Peptostreptococcales</taxon>
        <taxon>Caminicellaceae</taxon>
        <taxon>Paramaledivibacter</taxon>
    </lineage>
</organism>
<dbReference type="PROSITE" id="PS50112">
    <property type="entry name" value="PAS"/>
    <property type="match status" value="1"/>
</dbReference>
<dbReference type="EMBL" id="FRAG01000023">
    <property type="protein sequence ID" value="SHK05746.1"/>
    <property type="molecule type" value="Genomic_DNA"/>
</dbReference>
<reference evidence="19 20" key="1">
    <citation type="submission" date="2016-11" db="EMBL/GenBank/DDBJ databases">
        <authorList>
            <person name="Jaros S."/>
            <person name="Januszkiewicz K."/>
            <person name="Wedrychowicz H."/>
        </authorList>
    </citation>
    <scope>NUCLEOTIDE SEQUENCE [LARGE SCALE GENOMIC DNA]</scope>
    <source>
        <strain evidence="19 20">DSM 15212</strain>
    </source>
</reference>
<keyword evidence="14" id="KW-0175">Coiled coil</keyword>
<dbReference type="Pfam" id="PF02743">
    <property type="entry name" value="dCache_1"/>
    <property type="match status" value="1"/>
</dbReference>
<evidence type="ECO:0000313" key="19">
    <source>
        <dbReference type="EMBL" id="SHK05746.1"/>
    </source>
</evidence>
<dbReference type="InterPro" id="IPR035965">
    <property type="entry name" value="PAS-like_dom_sf"/>
</dbReference>
<evidence type="ECO:0000256" key="8">
    <source>
        <dbReference type="ARBA" id="ARBA00022741"/>
    </source>
</evidence>
<dbReference type="SUPFAM" id="SSF55785">
    <property type="entry name" value="PYP-like sensor domain (PAS domain)"/>
    <property type="match status" value="1"/>
</dbReference>
<dbReference type="NCBIfam" id="TIGR00229">
    <property type="entry name" value="sensory_box"/>
    <property type="match status" value="1"/>
</dbReference>
<dbReference type="STRING" id="1121301.SAMN02745912_02107"/>
<dbReference type="InterPro" id="IPR000014">
    <property type="entry name" value="PAS"/>
</dbReference>
<dbReference type="GO" id="GO:0005524">
    <property type="term" value="F:ATP binding"/>
    <property type="evidence" value="ECO:0007669"/>
    <property type="project" value="UniProtKB-KW"/>
</dbReference>
<dbReference type="Pfam" id="PF00512">
    <property type="entry name" value="HisKA"/>
    <property type="match status" value="1"/>
</dbReference>
<proteinExistence type="predicted"/>
<dbReference type="Gene3D" id="1.10.287.130">
    <property type="match status" value="1"/>
</dbReference>
<evidence type="ECO:0000256" key="5">
    <source>
        <dbReference type="ARBA" id="ARBA00022553"/>
    </source>
</evidence>
<evidence type="ECO:0000256" key="13">
    <source>
        <dbReference type="ARBA" id="ARBA00023136"/>
    </source>
</evidence>
<evidence type="ECO:0000256" key="14">
    <source>
        <dbReference type="SAM" id="Coils"/>
    </source>
</evidence>
<dbReference type="Proteomes" id="UP000184465">
    <property type="component" value="Unassembled WGS sequence"/>
</dbReference>
<evidence type="ECO:0000256" key="15">
    <source>
        <dbReference type="SAM" id="Phobius"/>
    </source>
</evidence>
<keyword evidence="20" id="KW-1185">Reference proteome</keyword>
<dbReference type="Pfam" id="PF13426">
    <property type="entry name" value="PAS_9"/>
    <property type="match status" value="1"/>
</dbReference>
<keyword evidence="9" id="KW-0418">Kinase</keyword>
<dbReference type="SMART" id="SM00388">
    <property type="entry name" value="HisKA"/>
    <property type="match status" value="1"/>
</dbReference>
<feature type="domain" description="PAS" evidence="17">
    <location>
        <begin position="371"/>
        <end position="446"/>
    </location>
</feature>
<keyword evidence="8" id="KW-0547">Nucleotide-binding</keyword>
<evidence type="ECO:0000259" key="17">
    <source>
        <dbReference type="PROSITE" id="PS50112"/>
    </source>
</evidence>
<dbReference type="AlphaFoldDB" id="A0A1M6PCS4"/>
<comment type="catalytic activity">
    <reaction evidence="1">
        <text>ATP + protein L-histidine = ADP + protein N-phospho-L-histidine.</text>
        <dbReference type="EC" id="2.7.13.3"/>
    </reaction>
</comment>
<protein>
    <recommendedName>
        <fullName evidence="3">histidine kinase</fullName>
        <ecNumber evidence="3">2.7.13.3</ecNumber>
    </recommendedName>
</protein>
<dbReference type="EC" id="2.7.13.3" evidence="3"/>
<dbReference type="InterPro" id="IPR036097">
    <property type="entry name" value="HisK_dim/P_sf"/>
</dbReference>
<evidence type="ECO:0000259" key="16">
    <source>
        <dbReference type="PROSITE" id="PS50109"/>
    </source>
</evidence>
<feature type="coiled-coil region" evidence="14">
    <location>
        <begin position="337"/>
        <end position="374"/>
    </location>
</feature>
<feature type="domain" description="PAC" evidence="18">
    <location>
        <begin position="448"/>
        <end position="498"/>
    </location>
</feature>
<dbReference type="Gene3D" id="3.30.450.20">
    <property type="entry name" value="PAS domain"/>
    <property type="match status" value="2"/>
</dbReference>
<evidence type="ECO:0000256" key="6">
    <source>
        <dbReference type="ARBA" id="ARBA00022679"/>
    </source>
</evidence>
<evidence type="ECO:0000259" key="18">
    <source>
        <dbReference type="PROSITE" id="PS50113"/>
    </source>
</evidence>
<evidence type="ECO:0000313" key="20">
    <source>
        <dbReference type="Proteomes" id="UP000184465"/>
    </source>
</evidence>
<evidence type="ECO:0000256" key="4">
    <source>
        <dbReference type="ARBA" id="ARBA00022475"/>
    </source>
</evidence>
<dbReference type="PROSITE" id="PS50113">
    <property type="entry name" value="PAC"/>
    <property type="match status" value="1"/>
</dbReference>
<keyword evidence="10" id="KW-0067">ATP-binding</keyword>
<keyword evidence="11 15" id="KW-1133">Transmembrane helix</keyword>
<evidence type="ECO:0000256" key="11">
    <source>
        <dbReference type="ARBA" id="ARBA00022989"/>
    </source>
</evidence>
<dbReference type="InterPro" id="IPR003661">
    <property type="entry name" value="HisK_dim/P_dom"/>
</dbReference>
<evidence type="ECO:0000256" key="2">
    <source>
        <dbReference type="ARBA" id="ARBA00004651"/>
    </source>
</evidence>
<dbReference type="PROSITE" id="PS50109">
    <property type="entry name" value="HIS_KIN"/>
    <property type="match status" value="1"/>
</dbReference>
<keyword evidence="13 15" id="KW-0472">Membrane</keyword>
<feature type="transmembrane region" description="Helical" evidence="15">
    <location>
        <begin position="310"/>
        <end position="328"/>
    </location>
</feature>
<dbReference type="InterPro" id="IPR003594">
    <property type="entry name" value="HATPase_dom"/>
</dbReference>
<dbReference type="GO" id="GO:0005886">
    <property type="term" value="C:plasma membrane"/>
    <property type="evidence" value="ECO:0007669"/>
    <property type="project" value="UniProtKB-SubCell"/>
</dbReference>
<dbReference type="RefSeq" id="WP_073149629.1">
    <property type="nucleotide sequence ID" value="NZ_FRAG01000023.1"/>
</dbReference>
<evidence type="ECO:0000256" key="1">
    <source>
        <dbReference type="ARBA" id="ARBA00000085"/>
    </source>
</evidence>
<evidence type="ECO:0000256" key="7">
    <source>
        <dbReference type="ARBA" id="ARBA00022692"/>
    </source>
</evidence>
<dbReference type="InterPro" id="IPR033479">
    <property type="entry name" value="dCache_1"/>
</dbReference>
<dbReference type="SMART" id="SM00387">
    <property type="entry name" value="HATPase_c"/>
    <property type="match status" value="1"/>
</dbReference>
<gene>
    <name evidence="19" type="ORF">SAMN02745912_02107</name>
</gene>
<dbReference type="InterPro" id="IPR004358">
    <property type="entry name" value="Sig_transdc_His_kin-like_C"/>
</dbReference>
<sequence>MEEKNDLRDLVKLIFATLLGVAIIILAFYVNYKNIRDYIISKEQQQLLTISKSVSRSLEQYFDYHRENLQIITKNQSFKEQFKKYISSDGLNSQFNSLEDYYIIQEDNIDRIQLLNLDSHIIDQYPKNDLSIHPYILSDIQKVLKMKTSVVSKVYPYNGQFFIRLYEPVFYNSKIKAILCIQVKLDRIYEQFVKPIRTGKGYASVKDQHGILLMHPKKEDIGKNVIKARKEEFPDYDWSELEALVQKQMNGESGVGIYHSIWYHDKNKKRVKKFSAYSPARIGDQFWIVTVSMDYAEMTKFIRTQTYKTVTFVTIVILIFISCMLYIYKIKKDKRILEKEASLLKQVNELNIELEKDIEQRKCLEKELIRNKEKYERLFNSGSDCIFVLNLDNKNLPTEFLEVNKKACKSLGYDKSTFLNMSYLDISKDSSIEKFKHMVESLKKNQSMIFEDTLVTSSGETIPVEINAHLFKLENQLKLILISRDITNRKIQEEALKRSEERFRKIINQVASEISVGQREKDIDIYEASNKQSTFYSDIENKNRIALELEKINIKLEEMFKKEVDENKRKEALMIYQSRLAAMGEMIGNIAHQWRQPISGLGLMFSNIQDAYKYGELTEEYLEELVEKSNRLINRMSQTIDDFRYFFNPKSEEVVFSVKENVEATIDFLEEHLRLNGIMLNIDVIEDGMIYGHANQYSQVIFNIVQNAIDALIKNRLNRRKINIRIFAKGLYQVVEIQDNGKGIDEKIINDVFKPYFTTKSKGKGTGLGLHMSKVIIEKNFHGNINIANQNDGLCVSIIVPRIGVDEDGR</sequence>
<keyword evidence="5" id="KW-0597">Phosphoprotein</keyword>
<dbReference type="Pfam" id="PF02518">
    <property type="entry name" value="HATPase_c"/>
    <property type="match status" value="1"/>
</dbReference>
<evidence type="ECO:0000256" key="9">
    <source>
        <dbReference type="ARBA" id="ARBA00022777"/>
    </source>
</evidence>
<accession>A0A1M6PCS4</accession>
<dbReference type="InterPro" id="IPR005467">
    <property type="entry name" value="His_kinase_dom"/>
</dbReference>
<dbReference type="CDD" id="cd00130">
    <property type="entry name" value="PAS"/>
    <property type="match status" value="1"/>
</dbReference>
<evidence type="ECO:0000256" key="12">
    <source>
        <dbReference type="ARBA" id="ARBA00023012"/>
    </source>
</evidence>
<dbReference type="PANTHER" id="PTHR43065:SF46">
    <property type="entry name" value="C4-DICARBOXYLATE TRANSPORT SENSOR PROTEIN DCTB"/>
    <property type="match status" value="1"/>
</dbReference>
<dbReference type="SUPFAM" id="SSF55874">
    <property type="entry name" value="ATPase domain of HSP90 chaperone/DNA topoisomerase II/histidine kinase"/>
    <property type="match status" value="1"/>
</dbReference>
<dbReference type="InterPro" id="IPR036890">
    <property type="entry name" value="HATPase_C_sf"/>
</dbReference>
<keyword evidence="12" id="KW-0902">Two-component regulatory system</keyword>
<keyword evidence="6" id="KW-0808">Transferase</keyword>
<dbReference type="PRINTS" id="PR00344">
    <property type="entry name" value="BCTRLSENSOR"/>
</dbReference>
<keyword evidence="7 15" id="KW-0812">Transmembrane</keyword>
<dbReference type="SUPFAM" id="SSF47384">
    <property type="entry name" value="Homodimeric domain of signal transducing histidine kinase"/>
    <property type="match status" value="1"/>
</dbReference>
<dbReference type="PANTHER" id="PTHR43065">
    <property type="entry name" value="SENSOR HISTIDINE KINASE"/>
    <property type="match status" value="1"/>
</dbReference>
<dbReference type="InterPro" id="IPR000700">
    <property type="entry name" value="PAS-assoc_C"/>
</dbReference>
<evidence type="ECO:0000256" key="10">
    <source>
        <dbReference type="ARBA" id="ARBA00022840"/>
    </source>
</evidence>
<comment type="subcellular location">
    <subcellularLocation>
        <location evidence="2">Cell membrane</location>
        <topology evidence="2">Multi-pass membrane protein</topology>
    </subcellularLocation>
</comment>
<name>A0A1M6PCS4_PARC5</name>
<dbReference type="Gene3D" id="3.30.565.10">
    <property type="entry name" value="Histidine kinase-like ATPase, C-terminal domain"/>
    <property type="match status" value="1"/>
</dbReference>